<organism evidence="2 3">
    <name type="scientific">Ficus carica</name>
    <name type="common">Common fig</name>
    <dbReference type="NCBI Taxonomy" id="3494"/>
    <lineage>
        <taxon>Eukaryota</taxon>
        <taxon>Viridiplantae</taxon>
        <taxon>Streptophyta</taxon>
        <taxon>Embryophyta</taxon>
        <taxon>Tracheophyta</taxon>
        <taxon>Spermatophyta</taxon>
        <taxon>Magnoliopsida</taxon>
        <taxon>eudicotyledons</taxon>
        <taxon>Gunneridae</taxon>
        <taxon>Pentapetalae</taxon>
        <taxon>rosids</taxon>
        <taxon>fabids</taxon>
        <taxon>Rosales</taxon>
        <taxon>Moraceae</taxon>
        <taxon>Ficeae</taxon>
        <taxon>Ficus</taxon>
    </lineage>
</organism>
<dbReference type="Proteomes" id="UP001187192">
    <property type="component" value="Unassembled WGS sequence"/>
</dbReference>
<protein>
    <submittedName>
        <fullName evidence="2">Uncharacterized protein</fullName>
    </submittedName>
</protein>
<evidence type="ECO:0000256" key="1">
    <source>
        <dbReference type="SAM" id="MobiDB-lite"/>
    </source>
</evidence>
<evidence type="ECO:0000313" key="2">
    <source>
        <dbReference type="EMBL" id="GMN42825.1"/>
    </source>
</evidence>
<keyword evidence="3" id="KW-1185">Reference proteome</keyword>
<evidence type="ECO:0000313" key="3">
    <source>
        <dbReference type="Proteomes" id="UP001187192"/>
    </source>
</evidence>
<feature type="region of interest" description="Disordered" evidence="1">
    <location>
        <begin position="55"/>
        <end position="93"/>
    </location>
</feature>
<comment type="caution">
    <text evidence="2">The sequence shown here is derived from an EMBL/GenBank/DDBJ whole genome shotgun (WGS) entry which is preliminary data.</text>
</comment>
<dbReference type="AlphaFoldDB" id="A0AA88A107"/>
<sequence>MSSSSPAIFGSNNAIAIYHDENDLRWPPLWRVWVRIPSSHRIMRWRCPLRSRSFLQDPPPEAPSGKFSQGSQARYTTRRREKWANEKHPLKLP</sequence>
<gene>
    <name evidence="2" type="ORF">TIFTF001_012041</name>
</gene>
<feature type="compositionally biased region" description="Basic and acidic residues" evidence="1">
    <location>
        <begin position="82"/>
        <end position="93"/>
    </location>
</feature>
<reference evidence="2" key="1">
    <citation type="submission" date="2023-07" db="EMBL/GenBank/DDBJ databases">
        <title>draft genome sequence of fig (Ficus carica).</title>
        <authorList>
            <person name="Takahashi T."/>
            <person name="Nishimura K."/>
        </authorList>
    </citation>
    <scope>NUCLEOTIDE SEQUENCE</scope>
</reference>
<proteinExistence type="predicted"/>
<name>A0AA88A107_FICCA</name>
<feature type="compositionally biased region" description="Polar residues" evidence="1">
    <location>
        <begin position="66"/>
        <end position="75"/>
    </location>
</feature>
<accession>A0AA88A107</accession>
<dbReference type="EMBL" id="BTGU01000015">
    <property type="protein sequence ID" value="GMN42825.1"/>
    <property type="molecule type" value="Genomic_DNA"/>
</dbReference>